<comment type="caution">
    <text evidence="2">The sequence shown here is derived from an EMBL/GenBank/DDBJ whole genome shotgun (WGS) entry which is preliminary data.</text>
</comment>
<dbReference type="InterPro" id="IPR001969">
    <property type="entry name" value="Aspartic_peptidase_AS"/>
</dbReference>
<gene>
    <name evidence="2" type="ORF">GCM10010423_05210</name>
</gene>
<proteinExistence type="predicted"/>
<keyword evidence="3" id="KW-1185">Reference proteome</keyword>
<evidence type="ECO:0000313" key="3">
    <source>
        <dbReference type="Proteomes" id="UP001501095"/>
    </source>
</evidence>
<dbReference type="InterPro" id="IPR015057">
    <property type="entry name" value="Rv2632c-like"/>
</dbReference>
<reference evidence="2 3" key="1">
    <citation type="journal article" date="2019" name="Int. J. Syst. Evol. Microbiol.">
        <title>The Global Catalogue of Microorganisms (GCM) 10K type strain sequencing project: providing services to taxonomists for standard genome sequencing and annotation.</title>
        <authorList>
            <consortium name="The Broad Institute Genomics Platform"/>
            <consortium name="The Broad Institute Genome Sequencing Center for Infectious Disease"/>
            <person name="Wu L."/>
            <person name="Ma J."/>
        </authorList>
    </citation>
    <scope>NUCLEOTIDE SEQUENCE [LARGE SCALE GENOMIC DNA]</scope>
    <source>
        <strain evidence="2 3">JCM 6924</strain>
    </source>
</reference>
<dbReference type="RefSeq" id="WP_344533440.1">
    <property type="nucleotide sequence ID" value="NZ_BAAATM010000002.1"/>
</dbReference>
<dbReference type="PROSITE" id="PS00141">
    <property type="entry name" value="ASP_PROTEASE"/>
    <property type="match status" value="1"/>
</dbReference>
<dbReference type="EMBL" id="BAAATM010000002">
    <property type="protein sequence ID" value="GAA2516638.1"/>
    <property type="molecule type" value="Genomic_DNA"/>
</dbReference>
<accession>A0ABN3NCC8</accession>
<dbReference type="Gene3D" id="3.30.160.240">
    <property type="entry name" value="Rv1738"/>
    <property type="match status" value="1"/>
</dbReference>
<protein>
    <submittedName>
        <fullName evidence="2">DUF1876 domain-containing protein</fullName>
    </submittedName>
</protein>
<feature type="region of interest" description="Disordered" evidence="1">
    <location>
        <begin position="1"/>
        <end position="23"/>
    </location>
</feature>
<dbReference type="Pfam" id="PF08962">
    <property type="entry name" value="Rv2632c-like"/>
    <property type="match status" value="1"/>
</dbReference>
<sequence length="95" mass="10293">MSHTQEWNVRLQVSEDDEGTTEAQAVLDTGTTALTGRGTAHCHPADTNVPEIGEELAAGRAMRDLAQRLLDAAEHDIEGMGATRPRSREAAAWLR</sequence>
<evidence type="ECO:0000313" key="2">
    <source>
        <dbReference type="EMBL" id="GAA2516638.1"/>
    </source>
</evidence>
<dbReference type="SUPFAM" id="SSF143212">
    <property type="entry name" value="Rv2632c-like"/>
    <property type="match status" value="1"/>
</dbReference>
<dbReference type="Proteomes" id="UP001501095">
    <property type="component" value="Unassembled WGS sequence"/>
</dbReference>
<dbReference type="InterPro" id="IPR038070">
    <property type="entry name" value="Rv2632c-like_sf"/>
</dbReference>
<organism evidence="2 3">
    <name type="scientific">Streptomyces levis</name>
    <dbReference type="NCBI Taxonomy" id="285566"/>
    <lineage>
        <taxon>Bacteria</taxon>
        <taxon>Bacillati</taxon>
        <taxon>Actinomycetota</taxon>
        <taxon>Actinomycetes</taxon>
        <taxon>Kitasatosporales</taxon>
        <taxon>Streptomycetaceae</taxon>
        <taxon>Streptomyces</taxon>
    </lineage>
</organism>
<name>A0ABN3NCC8_9ACTN</name>
<evidence type="ECO:0000256" key="1">
    <source>
        <dbReference type="SAM" id="MobiDB-lite"/>
    </source>
</evidence>